<sequence length="80" mass="8836">MVAGVLGAQFPQLHPSSALCVVACLTPRDPVTCVAITRGKFAERHVPYVYKPQRPLQMMTLRTGSSAFPCTYWSTRLGLR</sequence>
<name>A0A0C9YSZ5_9AGAM</name>
<gene>
    <name evidence="1" type="ORF">PISMIDRAFT_674400</name>
</gene>
<proteinExistence type="predicted"/>
<dbReference type="EMBL" id="KN833694">
    <property type="protein sequence ID" value="KIK28045.1"/>
    <property type="molecule type" value="Genomic_DNA"/>
</dbReference>
<accession>A0A0C9YSZ5</accession>
<evidence type="ECO:0000313" key="2">
    <source>
        <dbReference type="Proteomes" id="UP000054018"/>
    </source>
</evidence>
<protein>
    <submittedName>
        <fullName evidence="1">Uncharacterized protein</fullName>
    </submittedName>
</protein>
<organism evidence="1 2">
    <name type="scientific">Pisolithus microcarpus 441</name>
    <dbReference type="NCBI Taxonomy" id="765257"/>
    <lineage>
        <taxon>Eukaryota</taxon>
        <taxon>Fungi</taxon>
        <taxon>Dikarya</taxon>
        <taxon>Basidiomycota</taxon>
        <taxon>Agaricomycotina</taxon>
        <taxon>Agaricomycetes</taxon>
        <taxon>Agaricomycetidae</taxon>
        <taxon>Boletales</taxon>
        <taxon>Sclerodermatineae</taxon>
        <taxon>Pisolithaceae</taxon>
        <taxon>Pisolithus</taxon>
    </lineage>
</organism>
<dbReference type="AlphaFoldDB" id="A0A0C9YSZ5"/>
<reference evidence="2" key="2">
    <citation type="submission" date="2015-01" db="EMBL/GenBank/DDBJ databases">
        <title>Evolutionary Origins and Diversification of the Mycorrhizal Mutualists.</title>
        <authorList>
            <consortium name="DOE Joint Genome Institute"/>
            <consortium name="Mycorrhizal Genomics Consortium"/>
            <person name="Kohler A."/>
            <person name="Kuo A."/>
            <person name="Nagy L.G."/>
            <person name="Floudas D."/>
            <person name="Copeland A."/>
            <person name="Barry K.W."/>
            <person name="Cichocki N."/>
            <person name="Veneault-Fourrey C."/>
            <person name="LaButti K."/>
            <person name="Lindquist E.A."/>
            <person name="Lipzen A."/>
            <person name="Lundell T."/>
            <person name="Morin E."/>
            <person name="Murat C."/>
            <person name="Riley R."/>
            <person name="Ohm R."/>
            <person name="Sun H."/>
            <person name="Tunlid A."/>
            <person name="Henrissat B."/>
            <person name="Grigoriev I.V."/>
            <person name="Hibbett D.S."/>
            <person name="Martin F."/>
        </authorList>
    </citation>
    <scope>NUCLEOTIDE SEQUENCE [LARGE SCALE GENOMIC DNA]</scope>
    <source>
        <strain evidence="2">441</strain>
    </source>
</reference>
<reference evidence="1 2" key="1">
    <citation type="submission" date="2014-04" db="EMBL/GenBank/DDBJ databases">
        <authorList>
            <consortium name="DOE Joint Genome Institute"/>
            <person name="Kuo A."/>
            <person name="Kohler A."/>
            <person name="Costa M.D."/>
            <person name="Nagy L.G."/>
            <person name="Floudas D."/>
            <person name="Copeland A."/>
            <person name="Barry K.W."/>
            <person name="Cichocki N."/>
            <person name="Veneault-Fourrey C."/>
            <person name="LaButti K."/>
            <person name="Lindquist E.A."/>
            <person name="Lipzen A."/>
            <person name="Lundell T."/>
            <person name="Morin E."/>
            <person name="Murat C."/>
            <person name="Sun H."/>
            <person name="Tunlid A."/>
            <person name="Henrissat B."/>
            <person name="Grigoriev I.V."/>
            <person name="Hibbett D.S."/>
            <person name="Martin F."/>
            <person name="Nordberg H.P."/>
            <person name="Cantor M.N."/>
            <person name="Hua S.X."/>
        </authorList>
    </citation>
    <scope>NUCLEOTIDE SEQUENCE [LARGE SCALE GENOMIC DNA]</scope>
    <source>
        <strain evidence="1 2">441</strain>
    </source>
</reference>
<dbReference type="STRING" id="765257.A0A0C9YSZ5"/>
<evidence type="ECO:0000313" key="1">
    <source>
        <dbReference type="EMBL" id="KIK28045.1"/>
    </source>
</evidence>
<dbReference type="HOGENOM" id="CLU_2590649_0_0_1"/>
<dbReference type="Proteomes" id="UP000054018">
    <property type="component" value="Unassembled WGS sequence"/>
</dbReference>
<keyword evidence="2" id="KW-1185">Reference proteome</keyword>